<keyword evidence="3" id="KW-1185">Reference proteome</keyword>
<dbReference type="EMBL" id="NBNE01021268">
    <property type="protein sequence ID" value="OWY91024.1"/>
    <property type="molecule type" value="Genomic_DNA"/>
</dbReference>
<feature type="region of interest" description="Disordered" evidence="1">
    <location>
        <begin position="15"/>
        <end position="46"/>
    </location>
</feature>
<feature type="compositionally biased region" description="Low complexity" evidence="1">
    <location>
        <begin position="115"/>
        <end position="127"/>
    </location>
</feature>
<feature type="region of interest" description="Disordered" evidence="1">
    <location>
        <begin position="114"/>
        <end position="155"/>
    </location>
</feature>
<evidence type="ECO:0000313" key="3">
    <source>
        <dbReference type="Proteomes" id="UP000198211"/>
    </source>
</evidence>
<feature type="compositionally biased region" description="Basic and acidic residues" evidence="1">
    <location>
        <begin position="15"/>
        <end position="38"/>
    </location>
</feature>
<feature type="non-terminal residue" evidence="2">
    <location>
        <position position="171"/>
    </location>
</feature>
<dbReference type="OrthoDB" id="129587at2759"/>
<evidence type="ECO:0000256" key="1">
    <source>
        <dbReference type="SAM" id="MobiDB-lite"/>
    </source>
</evidence>
<organism evidence="2 3">
    <name type="scientific">Phytophthora megakarya</name>
    <dbReference type="NCBI Taxonomy" id="4795"/>
    <lineage>
        <taxon>Eukaryota</taxon>
        <taxon>Sar</taxon>
        <taxon>Stramenopiles</taxon>
        <taxon>Oomycota</taxon>
        <taxon>Peronosporomycetes</taxon>
        <taxon>Peronosporales</taxon>
        <taxon>Peronosporaceae</taxon>
        <taxon>Phytophthora</taxon>
    </lineage>
</organism>
<accession>A0A225UD39</accession>
<proteinExistence type="predicted"/>
<reference evidence="3" key="1">
    <citation type="submission" date="2017-03" db="EMBL/GenBank/DDBJ databases">
        <title>Phytopthora megakarya and P. palmivora, two closely related causual agents of cacao black pod achieved similar genome size and gene model numbers by different mechanisms.</title>
        <authorList>
            <person name="Ali S."/>
            <person name="Shao J."/>
            <person name="Larry D.J."/>
            <person name="Kronmiller B."/>
            <person name="Shen D."/>
            <person name="Strem M.D."/>
            <person name="Melnick R.L."/>
            <person name="Guiltinan M.J."/>
            <person name="Tyler B.M."/>
            <person name="Meinhardt L.W."/>
            <person name="Bailey B.A."/>
        </authorList>
    </citation>
    <scope>NUCLEOTIDE SEQUENCE [LARGE SCALE GENOMIC DNA]</scope>
    <source>
        <strain evidence="3">zdho120</strain>
    </source>
</reference>
<protein>
    <submittedName>
        <fullName evidence="2">Uncharacterized protein</fullName>
    </submittedName>
</protein>
<dbReference type="AlphaFoldDB" id="A0A225UD39"/>
<sequence>MMTLLRGIAGRLEKLEDSQTKMKKRLDAEREPHQRKTEPMAPPMNSSLFASGLGLGTRMRIDSLGGSPSTPLTITPCRQPVAPQYFYQQQPGYGMPMSEVQRLYSAAQAGLEQRAQPATAMSQQQQAPPQPYAERFQPRNQDGAPRYPDARQKKLAIRPFDGKELYVGQDI</sequence>
<gene>
    <name evidence="2" type="ORF">PHMEG_00040566</name>
</gene>
<name>A0A225UD39_9STRA</name>
<evidence type="ECO:0000313" key="2">
    <source>
        <dbReference type="EMBL" id="OWY91024.1"/>
    </source>
</evidence>
<dbReference type="Proteomes" id="UP000198211">
    <property type="component" value="Unassembled WGS sequence"/>
</dbReference>
<comment type="caution">
    <text evidence="2">The sequence shown here is derived from an EMBL/GenBank/DDBJ whole genome shotgun (WGS) entry which is preliminary data.</text>
</comment>